<reference evidence="2" key="1">
    <citation type="journal article" date="2017" name="bioRxiv">
        <title>Conservation of a gene cluster reveals novel cercosporin biosynthetic mechanisms and extends production to the genus Colletotrichum.</title>
        <authorList>
            <person name="de Jonge R."/>
            <person name="Ebert M.K."/>
            <person name="Huitt-Roehl C.R."/>
            <person name="Pal P."/>
            <person name="Suttle J.C."/>
            <person name="Spanner R.E."/>
            <person name="Neubauer J.D."/>
            <person name="Jurick W.M.II."/>
            <person name="Stott K.A."/>
            <person name="Secor G.A."/>
            <person name="Thomma B.P.H.J."/>
            <person name="Van de Peer Y."/>
            <person name="Townsend C.A."/>
            <person name="Bolton M.D."/>
        </authorList>
    </citation>
    <scope>NUCLEOTIDE SEQUENCE [LARGE SCALE GENOMIC DNA]</scope>
    <source>
        <strain evidence="2">CBS538.71</strain>
    </source>
</reference>
<gene>
    <name evidence="1" type="ORF">CBER1_10442</name>
</gene>
<proteinExistence type="predicted"/>
<evidence type="ECO:0000313" key="2">
    <source>
        <dbReference type="Proteomes" id="UP000237631"/>
    </source>
</evidence>
<dbReference type="EMBL" id="PNEN01000445">
    <property type="protein sequence ID" value="PPJ58818.1"/>
    <property type="molecule type" value="Genomic_DNA"/>
</dbReference>
<sequence>MFMGYYGGALADAKPKEEAQQQRPVRRWQSESLRSLLYSEAVRNQAKPKYIELDNSAPNIRQKLRRCADSTG</sequence>
<evidence type="ECO:0000313" key="1">
    <source>
        <dbReference type="EMBL" id="PPJ58818.1"/>
    </source>
</evidence>
<accession>A0A2S6CGI0</accession>
<keyword evidence="2" id="KW-1185">Reference proteome</keyword>
<name>A0A2S6CGI0_9PEZI</name>
<dbReference type="Proteomes" id="UP000237631">
    <property type="component" value="Unassembled WGS sequence"/>
</dbReference>
<comment type="caution">
    <text evidence="1">The sequence shown here is derived from an EMBL/GenBank/DDBJ whole genome shotgun (WGS) entry which is preliminary data.</text>
</comment>
<protein>
    <submittedName>
        <fullName evidence="1">Uncharacterized protein</fullName>
    </submittedName>
</protein>
<dbReference type="AlphaFoldDB" id="A0A2S6CGI0"/>
<organism evidence="1 2">
    <name type="scientific">Cercospora berteroae</name>
    <dbReference type="NCBI Taxonomy" id="357750"/>
    <lineage>
        <taxon>Eukaryota</taxon>
        <taxon>Fungi</taxon>
        <taxon>Dikarya</taxon>
        <taxon>Ascomycota</taxon>
        <taxon>Pezizomycotina</taxon>
        <taxon>Dothideomycetes</taxon>
        <taxon>Dothideomycetidae</taxon>
        <taxon>Mycosphaerellales</taxon>
        <taxon>Mycosphaerellaceae</taxon>
        <taxon>Cercospora</taxon>
    </lineage>
</organism>